<dbReference type="PANTHER" id="PTHR11985">
    <property type="entry name" value="GLYCEROL-3-PHOSPHATE DEHYDROGENASE"/>
    <property type="match status" value="1"/>
</dbReference>
<proteinExistence type="inferred from homology"/>
<dbReference type="Pfam" id="PF16901">
    <property type="entry name" value="DAO_C"/>
    <property type="match status" value="1"/>
</dbReference>
<evidence type="ECO:0000256" key="6">
    <source>
        <dbReference type="ARBA" id="ARBA00023002"/>
    </source>
</evidence>
<dbReference type="GO" id="GO:0004368">
    <property type="term" value="F:glycerol-3-phosphate dehydrogenase (quinone) activity"/>
    <property type="evidence" value="ECO:0007669"/>
    <property type="project" value="UniProtKB-EC"/>
</dbReference>
<dbReference type="InterPro" id="IPR031656">
    <property type="entry name" value="DAO_C"/>
</dbReference>
<comment type="cofactor">
    <cofactor evidence="1">
        <name>FAD</name>
        <dbReference type="ChEBI" id="CHEBI:57692"/>
    </cofactor>
</comment>
<protein>
    <submittedName>
        <fullName evidence="10">Glycerol-3-phosphate dehydrogenase</fullName>
        <ecNumber evidence="10">1.1.5.3</ecNumber>
    </submittedName>
</protein>
<evidence type="ECO:0000313" key="10">
    <source>
        <dbReference type="EMBL" id="MBB3116106.1"/>
    </source>
</evidence>
<sequence length="644" mass="65243">MSTPSTPTPRPGTADRAAGRTAGHAAERTTPRPGTAERTAPHASATGRFSATAARLTAARRAADLAALRDASDAGRPAHYDVVVVGAGVTGCGVALDAVTRGLTVLLVDAHDLAFGTSRWSSKLAHGGLRYLATGDVSVATRSARERGILMERTAPHLTRALPQVVPVQDRYSVLNRVLPRVGFLAGDLLRVAARTSSRTLPRSRTVTAATVRALCPAVETSDLRLGYVNYDGQLVDDARLVTCLARTAAGYGATVITHCRAASVSGREVVLEDTLAEGDDAAGRSAAAAAAPTAATPTTVTAGAVVNATGVWAGDMDPAVTVRPSRGTHLVVDAGSVGNPTGALTVPVPGATNRFCFILPEQLGRCYIGLTDEDQPGAIPDEPEVPDSDVTWILDVVNQALATRLTSDDVIGAYAGLRPLITLDGAGAGASTADLSREHVILTGDDGLVTVTGGKLTEYRLMAEQTVDAVLAQGAWGGAGGGAGEGGRGDGNGAGGGEGGAGGRGDGAGGRVGVGAVGRGGHGGGRPGPCVTTSIPLVGAPRSAVCRAVTESDLAGLPASLVERFGWEAPEVVRACVLDRPLDPVAPGLDVTRAEFSFHVTHEGAVTVSDILDRRSRVGLVPADREAALPAAREALAAAADQG</sequence>
<feature type="compositionally biased region" description="Gly residues" evidence="7">
    <location>
        <begin position="481"/>
        <end position="528"/>
    </location>
</feature>
<dbReference type="PANTHER" id="PTHR11985:SF35">
    <property type="entry name" value="ANAEROBIC GLYCEROL-3-PHOSPHATE DEHYDROGENASE SUBUNIT A"/>
    <property type="match status" value="1"/>
</dbReference>
<feature type="compositionally biased region" description="Low complexity" evidence="7">
    <location>
        <begin position="11"/>
        <end position="24"/>
    </location>
</feature>
<keyword evidence="6 10" id="KW-0560">Oxidoreductase</keyword>
<dbReference type="GO" id="GO:0046168">
    <property type="term" value="P:glycerol-3-phosphate catabolic process"/>
    <property type="evidence" value="ECO:0007669"/>
    <property type="project" value="TreeGrafter"/>
</dbReference>
<evidence type="ECO:0000256" key="5">
    <source>
        <dbReference type="ARBA" id="ARBA00022827"/>
    </source>
</evidence>
<feature type="region of interest" description="Disordered" evidence="7">
    <location>
        <begin position="481"/>
        <end position="529"/>
    </location>
</feature>
<dbReference type="Gene3D" id="3.30.9.10">
    <property type="entry name" value="D-Amino Acid Oxidase, subunit A, domain 2"/>
    <property type="match status" value="1"/>
</dbReference>
<keyword evidence="5" id="KW-0274">FAD</keyword>
<dbReference type="PROSITE" id="PS00978">
    <property type="entry name" value="FAD_G3PDH_2"/>
    <property type="match status" value="1"/>
</dbReference>
<comment type="similarity">
    <text evidence="2">Belongs to the FAD-dependent glycerol-3-phosphate dehydrogenase family.</text>
</comment>
<evidence type="ECO:0000256" key="4">
    <source>
        <dbReference type="ARBA" id="ARBA00022798"/>
    </source>
</evidence>
<organism evidence="10 11">
    <name type="scientific">Corynebacterium bovis DSM 20582 = CIP 54.80</name>
    <dbReference type="NCBI Taxonomy" id="927655"/>
    <lineage>
        <taxon>Bacteria</taxon>
        <taxon>Bacillati</taxon>
        <taxon>Actinomycetota</taxon>
        <taxon>Actinomycetes</taxon>
        <taxon>Mycobacteriales</taxon>
        <taxon>Corynebacteriaceae</taxon>
        <taxon>Corynebacterium</taxon>
    </lineage>
</organism>
<feature type="domain" description="FAD dependent oxidoreductase" evidence="8">
    <location>
        <begin position="81"/>
        <end position="459"/>
    </location>
</feature>
<dbReference type="Proteomes" id="UP000612712">
    <property type="component" value="Unassembled WGS sequence"/>
</dbReference>
<evidence type="ECO:0000256" key="1">
    <source>
        <dbReference type="ARBA" id="ARBA00001974"/>
    </source>
</evidence>
<feature type="compositionally biased region" description="Pro residues" evidence="7">
    <location>
        <begin position="1"/>
        <end position="10"/>
    </location>
</feature>
<feature type="domain" description="Alpha-glycerophosphate oxidase C-terminal" evidence="9">
    <location>
        <begin position="531"/>
        <end position="638"/>
    </location>
</feature>
<dbReference type="EMBL" id="JACHWT010000005">
    <property type="protein sequence ID" value="MBB3116106.1"/>
    <property type="molecule type" value="Genomic_DNA"/>
</dbReference>
<keyword evidence="4" id="KW-0319">Glycerol metabolism</keyword>
<comment type="caution">
    <text evidence="10">The sequence shown here is derived from an EMBL/GenBank/DDBJ whole genome shotgun (WGS) entry which is preliminary data.</text>
</comment>
<keyword evidence="3" id="KW-0285">Flavoprotein</keyword>
<dbReference type="GO" id="GO:0006071">
    <property type="term" value="P:glycerol metabolic process"/>
    <property type="evidence" value="ECO:0007669"/>
    <property type="project" value="UniProtKB-KW"/>
</dbReference>
<reference evidence="10" key="1">
    <citation type="submission" date="2020-08" db="EMBL/GenBank/DDBJ databases">
        <title>Sequencing the genomes of 1000 actinobacteria strains.</title>
        <authorList>
            <person name="Klenk H.-P."/>
        </authorList>
    </citation>
    <scope>NUCLEOTIDE SEQUENCE</scope>
    <source>
        <strain evidence="10">DSM 20582</strain>
    </source>
</reference>
<dbReference type="SUPFAM" id="SSF51905">
    <property type="entry name" value="FAD/NAD(P)-binding domain"/>
    <property type="match status" value="1"/>
</dbReference>
<accession>A0A8H9Y9S3</accession>
<dbReference type="RefSeq" id="WP_185739116.1">
    <property type="nucleotide sequence ID" value="NZ_CP047187.1"/>
</dbReference>
<dbReference type="InterPro" id="IPR036188">
    <property type="entry name" value="FAD/NAD-bd_sf"/>
</dbReference>
<evidence type="ECO:0000259" key="8">
    <source>
        <dbReference type="Pfam" id="PF01266"/>
    </source>
</evidence>
<gene>
    <name evidence="10" type="ORF">FHU32_001333</name>
</gene>
<dbReference type="InterPro" id="IPR000447">
    <property type="entry name" value="G3P_DH_FAD-dep"/>
</dbReference>
<evidence type="ECO:0000256" key="3">
    <source>
        <dbReference type="ARBA" id="ARBA00022630"/>
    </source>
</evidence>
<dbReference type="InterPro" id="IPR038299">
    <property type="entry name" value="DAO_C_sf"/>
</dbReference>
<dbReference type="InterPro" id="IPR006076">
    <property type="entry name" value="FAD-dep_OxRdtase"/>
</dbReference>
<dbReference type="AlphaFoldDB" id="A0A8H9Y9S3"/>
<evidence type="ECO:0000313" key="11">
    <source>
        <dbReference type="Proteomes" id="UP000612712"/>
    </source>
</evidence>
<evidence type="ECO:0000256" key="7">
    <source>
        <dbReference type="SAM" id="MobiDB-lite"/>
    </source>
</evidence>
<dbReference type="Gene3D" id="1.10.8.870">
    <property type="entry name" value="Alpha-glycerophosphate oxidase, cap domain"/>
    <property type="match status" value="1"/>
</dbReference>
<dbReference type="Pfam" id="PF01266">
    <property type="entry name" value="DAO"/>
    <property type="match status" value="1"/>
</dbReference>
<dbReference type="EC" id="1.1.5.3" evidence="10"/>
<feature type="region of interest" description="Disordered" evidence="7">
    <location>
        <begin position="1"/>
        <end position="49"/>
    </location>
</feature>
<dbReference type="Gene3D" id="3.50.50.60">
    <property type="entry name" value="FAD/NAD(P)-binding domain"/>
    <property type="match status" value="1"/>
</dbReference>
<evidence type="ECO:0000256" key="2">
    <source>
        <dbReference type="ARBA" id="ARBA00007330"/>
    </source>
</evidence>
<evidence type="ECO:0000259" key="9">
    <source>
        <dbReference type="Pfam" id="PF16901"/>
    </source>
</evidence>
<name>A0A8H9Y9S3_9CORY</name>
<dbReference type="PRINTS" id="PR01001">
    <property type="entry name" value="FADG3PDH"/>
</dbReference>